<dbReference type="SUPFAM" id="SSF56219">
    <property type="entry name" value="DNase I-like"/>
    <property type="match status" value="1"/>
</dbReference>
<gene>
    <name evidence="2" type="ORF">SSLN_LOCUS19879</name>
</gene>
<name>A0A183TTT1_SCHSO</name>
<dbReference type="STRING" id="70667.A0A183TTT1"/>
<protein>
    <submittedName>
        <fullName evidence="4">Endo/exonuclease/phosphatase domain-containing protein</fullName>
    </submittedName>
</protein>
<dbReference type="InterPro" id="IPR005135">
    <property type="entry name" value="Endo/exonuclease/phosphatase"/>
</dbReference>
<dbReference type="AlphaFoldDB" id="A0A183TTT1"/>
<dbReference type="WBParaSite" id="SSLN_0002061801-mRNA-1">
    <property type="protein sequence ID" value="SSLN_0002061801-mRNA-1"/>
    <property type="gene ID" value="SSLN_0002061801"/>
</dbReference>
<dbReference type="Proteomes" id="UP000275846">
    <property type="component" value="Unassembled WGS sequence"/>
</dbReference>
<accession>A0A183TTT1</accession>
<dbReference type="GO" id="GO:0003824">
    <property type="term" value="F:catalytic activity"/>
    <property type="evidence" value="ECO:0007669"/>
    <property type="project" value="InterPro"/>
</dbReference>
<sequence>MLLWPPLTGTQLSSVAPRSWVLPTGHTPGICNDRWAKPGVCVFTPGMSAPFPLFLTSPVLPDLHPLLFHPTPLFPHTSPPPLLSPPLLTLASTPPFLPLSSSSPRSKSPTARATYNHQTVAKRLQLHTVEKLITIPTTTSGTLRDTRVSPLTLAAWNVRSLLDNRRSYRPEWKTALVARELARYKVDIAALSETGFSELGQLEVGINDRIMSLRLPLRGDNFVTIISAYAPPMTSSDAAKEKFFEDLHSILATVPKADKLIVLGDFNARVGTDRAS</sequence>
<dbReference type="Pfam" id="PF03372">
    <property type="entry name" value="Exo_endo_phos"/>
    <property type="match status" value="1"/>
</dbReference>
<keyword evidence="3" id="KW-1185">Reference proteome</keyword>
<evidence type="ECO:0000313" key="3">
    <source>
        <dbReference type="Proteomes" id="UP000275846"/>
    </source>
</evidence>
<dbReference type="EMBL" id="UYSU01050122">
    <property type="protein sequence ID" value="VDM06265.1"/>
    <property type="molecule type" value="Genomic_DNA"/>
</dbReference>
<dbReference type="InterPro" id="IPR036691">
    <property type="entry name" value="Endo/exonu/phosph_ase_sf"/>
</dbReference>
<proteinExistence type="predicted"/>
<dbReference type="Gene3D" id="3.60.10.10">
    <property type="entry name" value="Endonuclease/exonuclease/phosphatase"/>
    <property type="match status" value="1"/>
</dbReference>
<evidence type="ECO:0000259" key="1">
    <source>
        <dbReference type="Pfam" id="PF03372"/>
    </source>
</evidence>
<dbReference type="OrthoDB" id="417321at2759"/>
<evidence type="ECO:0000313" key="4">
    <source>
        <dbReference type="WBParaSite" id="SSLN_0002061801-mRNA-1"/>
    </source>
</evidence>
<reference evidence="2 3" key="2">
    <citation type="submission" date="2018-11" db="EMBL/GenBank/DDBJ databases">
        <authorList>
            <consortium name="Pathogen Informatics"/>
        </authorList>
    </citation>
    <scope>NUCLEOTIDE SEQUENCE [LARGE SCALE GENOMIC DNA]</scope>
    <source>
        <strain evidence="2 3">NST_G2</strain>
    </source>
</reference>
<organism evidence="4">
    <name type="scientific">Schistocephalus solidus</name>
    <name type="common">Tapeworm</name>
    <dbReference type="NCBI Taxonomy" id="70667"/>
    <lineage>
        <taxon>Eukaryota</taxon>
        <taxon>Metazoa</taxon>
        <taxon>Spiralia</taxon>
        <taxon>Lophotrochozoa</taxon>
        <taxon>Platyhelminthes</taxon>
        <taxon>Cestoda</taxon>
        <taxon>Eucestoda</taxon>
        <taxon>Diphyllobothriidea</taxon>
        <taxon>Diphyllobothriidae</taxon>
        <taxon>Schistocephalus</taxon>
    </lineage>
</organism>
<evidence type="ECO:0000313" key="2">
    <source>
        <dbReference type="EMBL" id="VDM06265.1"/>
    </source>
</evidence>
<feature type="domain" description="Endonuclease/exonuclease/phosphatase" evidence="1">
    <location>
        <begin position="155"/>
        <end position="268"/>
    </location>
</feature>
<reference evidence="4" key="1">
    <citation type="submission" date="2016-06" db="UniProtKB">
        <authorList>
            <consortium name="WormBaseParasite"/>
        </authorList>
    </citation>
    <scope>IDENTIFICATION</scope>
</reference>